<evidence type="ECO:0000256" key="1">
    <source>
        <dbReference type="SAM" id="Phobius"/>
    </source>
</evidence>
<reference evidence="3" key="1">
    <citation type="journal article" date="2005" name="Nature">
        <title>Sequencing of Aspergillus nidulans and comparative analysis with A. fumigatus and A. oryzae.</title>
        <authorList>
            <person name="Galagan J.E."/>
            <person name="Calvo S.E."/>
            <person name="Cuomo C."/>
            <person name="Ma L.J."/>
            <person name="Wortman J.R."/>
            <person name="Batzoglou S."/>
            <person name="Lee S.I."/>
            <person name="Basturkmen M."/>
            <person name="Spevak C.C."/>
            <person name="Clutterbuck J."/>
            <person name="Kapitonov V."/>
            <person name="Jurka J."/>
            <person name="Scazzocchio C."/>
            <person name="Farman M."/>
            <person name="Butler J."/>
            <person name="Purcell S."/>
            <person name="Harris S."/>
            <person name="Braus G.H."/>
            <person name="Draht O."/>
            <person name="Busch S."/>
            <person name="D'Enfert C."/>
            <person name="Bouchier C."/>
            <person name="Goldman G.H."/>
            <person name="Bell-Pedersen D."/>
            <person name="Griffiths-Jones S."/>
            <person name="Doonan J.H."/>
            <person name="Yu J."/>
            <person name="Vienken K."/>
            <person name="Pain A."/>
            <person name="Freitag M."/>
            <person name="Selker E.U."/>
            <person name="Archer D.B."/>
            <person name="Penalva M.A."/>
            <person name="Oakley B.R."/>
            <person name="Momany M."/>
            <person name="Tanaka T."/>
            <person name="Kumagai T."/>
            <person name="Asai K."/>
            <person name="Machida M."/>
            <person name="Nierman W.C."/>
            <person name="Denning D.W."/>
            <person name="Caddick M."/>
            <person name="Hynes M."/>
            <person name="Paoletti M."/>
            <person name="Fischer R."/>
            <person name="Miller B."/>
            <person name="Dyer P."/>
            <person name="Sachs M.S."/>
            <person name="Osmani S.A."/>
            <person name="Birren B.W."/>
        </authorList>
    </citation>
    <scope>NUCLEOTIDE SEQUENCE [LARGE SCALE GENOMIC DNA]</scope>
    <source>
        <strain evidence="3">FGSC A4 / ATCC 38163 / CBS 112.46 / NRRL 194 / M139</strain>
    </source>
</reference>
<evidence type="ECO:0000313" key="3">
    <source>
        <dbReference type="Proteomes" id="UP000000560"/>
    </source>
</evidence>
<dbReference type="EMBL" id="BN001304">
    <property type="protein sequence ID" value="CBF79577.1"/>
    <property type="molecule type" value="Genomic_DNA"/>
</dbReference>
<keyword evidence="3" id="KW-1185">Reference proteome</keyword>
<dbReference type="KEGG" id="ani:ANIA_07531"/>
<dbReference type="Proteomes" id="UP000000560">
    <property type="component" value="Chromosome IV"/>
</dbReference>
<gene>
    <name evidence="2" type="ORF">ANIA_07531</name>
</gene>
<dbReference type="HOGENOM" id="CLU_1165802_0_0_1"/>
<feature type="transmembrane region" description="Helical" evidence="1">
    <location>
        <begin position="15"/>
        <end position="38"/>
    </location>
</feature>
<evidence type="ECO:0000313" key="2">
    <source>
        <dbReference type="EMBL" id="CBF79577.1"/>
    </source>
</evidence>
<keyword evidence="1" id="KW-1133">Transmembrane helix</keyword>
<dbReference type="VEuPathDB" id="FungiDB:AN7531"/>
<protein>
    <submittedName>
        <fullName evidence="2">Uncharacterized protein</fullName>
    </submittedName>
</protein>
<proteinExistence type="predicted"/>
<sequence length="238" mass="26520">MVWKILWRALCRLEWSVTTGCCWCAFALASPIVARLAFKLFSVRLTGNRRVTDCQEVVSAVLAFSWDSHVVTHHTTNQPACGLSTAERTGSPVFHTLWSYVPGLSGLKNISLGIGFKASNPTWKADALNLVPATAQKEQNRNPNVKLGTGNTQRPSHVQHKGYRLLQRRSGICEEHELTARNRKKQEYTGCGCIGCMSIHHALNFALKRRYSSGGIRHWTMLTRRDGEGSVREAFLAG</sequence>
<keyword evidence="1" id="KW-0472">Membrane</keyword>
<dbReference type="RefSeq" id="XP_680800.1">
    <property type="nucleotide sequence ID" value="XM_675708.1"/>
</dbReference>
<accession>C8VC66</accession>
<dbReference type="InParanoid" id="Q5AVZ9"/>
<dbReference type="OrthoDB" id="4504314at2759"/>
<name>Q5AVZ9_EMENI</name>
<organism evidence="2 3">
    <name type="scientific">Emericella nidulans (strain FGSC A4 / ATCC 38163 / CBS 112.46 / NRRL 194 / M139)</name>
    <name type="common">Aspergillus nidulans</name>
    <dbReference type="NCBI Taxonomy" id="227321"/>
    <lineage>
        <taxon>Eukaryota</taxon>
        <taxon>Fungi</taxon>
        <taxon>Dikarya</taxon>
        <taxon>Ascomycota</taxon>
        <taxon>Pezizomycotina</taxon>
        <taxon>Eurotiomycetes</taxon>
        <taxon>Eurotiomycetidae</taxon>
        <taxon>Eurotiales</taxon>
        <taxon>Aspergillaceae</taxon>
        <taxon>Aspergillus</taxon>
        <taxon>Aspergillus subgen. Nidulantes</taxon>
    </lineage>
</organism>
<keyword evidence="1" id="KW-0812">Transmembrane</keyword>
<accession>Q5AVZ9</accession>
<dbReference type="AlphaFoldDB" id="Q5AVZ9"/>
<reference evidence="3" key="2">
    <citation type="journal article" date="2009" name="Fungal Genet. Biol.">
        <title>The 2008 update of the Aspergillus nidulans genome annotation: a community effort.</title>
        <authorList>
            <person name="Wortman J.R."/>
            <person name="Gilsenan J.M."/>
            <person name="Joardar V."/>
            <person name="Deegan J."/>
            <person name="Clutterbuck J."/>
            <person name="Andersen M.R."/>
            <person name="Archer D."/>
            <person name="Bencina M."/>
            <person name="Braus G."/>
            <person name="Coutinho P."/>
            <person name="von Dohren H."/>
            <person name="Doonan J."/>
            <person name="Driessen A.J."/>
            <person name="Durek P."/>
            <person name="Espeso E."/>
            <person name="Fekete E."/>
            <person name="Flipphi M."/>
            <person name="Estrada C.G."/>
            <person name="Geysens S."/>
            <person name="Goldman G."/>
            <person name="de Groot P.W."/>
            <person name="Hansen K."/>
            <person name="Harris S.D."/>
            <person name="Heinekamp T."/>
            <person name="Helmstaedt K."/>
            <person name="Henrissat B."/>
            <person name="Hofmann G."/>
            <person name="Homan T."/>
            <person name="Horio T."/>
            <person name="Horiuchi H."/>
            <person name="James S."/>
            <person name="Jones M."/>
            <person name="Karaffa L."/>
            <person name="Karanyi Z."/>
            <person name="Kato M."/>
            <person name="Keller N."/>
            <person name="Kelly D.E."/>
            <person name="Kiel J.A."/>
            <person name="Kim J.M."/>
            <person name="van der Klei I.J."/>
            <person name="Klis F.M."/>
            <person name="Kovalchuk A."/>
            <person name="Krasevec N."/>
            <person name="Kubicek C.P."/>
            <person name="Liu B."/>
            <person name="Maccabe A."/>
            <person name="Meyer V."/>
            <person name="Mirabito P."/>
            <person name="Miskei M."/>
            <person name="Mos M."/>
            <person name="Mullins J."/>
            <person name="Nelson D.R."/>
            <person name="Nielsen J."/>
            <person name="Oakley B.R."/>
            <person name="Osmani S.A."/>
            <person name="Pakula T."/>
            <person name="Paszewski A."/>
            <person name="Paulsen I."/>
            <person name="Pilsyk S."/>
            <person name="Pocsi I."/>
            <person name="Punt P.J."/>
            <person name="Ram A.F."/>
            <person name="Ren Q."/>
            <person name="Robellet X."/>
            <person name="Robson G."/>
            <person name="Seiboth B."/>
            <person name="van Solingen P."/>
            <person name="Specht T."/>
            <person name="Sun J."/>
            <person name="Taheri-Talesh N."/>
            <person name="Takeshita N."/>
            <person name="Ussery D."/>
            <person name="vanKuyk P.A."/>
            <person name="Visser H."/>
            <person name="van de Vondervoort P.J."/>
            <person name="de Vries R.P."/>
            <person name="Walton J."/>
            <person name="Xiang X."/>
            <person name="Xiong Y."/>
            <person name="Zeng A.P."/>
            <person name="Brandt B.W."/>
            <person name="Cornell M.J."/>
            <person name="van den Hondel C.A."/>
            <person name="Visser J."/>
            <person name="Oliver S.G."/>
            <person name="Turner G."/>
        </authorList>
    </citation>
    <scope>GENOME REANNOTATION</scope>
    <source>
        <strain evidence="3">FGSC A4 / ATCC 38163 / CBS 112.46 / NRRL 194 / M139</strain>
    </source>
</reference>